<feature type="transmembrane region" description="Helical" evidence="8">
    <location>
        <begin position="190"/>
        <end position="210"/>
    </location>
</feature>
<dbReference type="NCBIfam" id="TIGR00836">
    <property type="entry name" value="amt"/>
    <property type="match status" value="1"/>
</dbReference>
<evidence type="ECO:0000256" key="3">
    <source>
        <dbReference type="ARBA" id="ARBA00022448"/>
    </source>
</evidence>
<organism evidence="11 12">
    <name type="scientific">Anaerobiospirillum thomasii</name>
    <dbReference type="NCBI Taxonomy" id="179995"/>
    <lineage>
        <taxon>Bacteria</taxon>
        <taxon>Pseudomonadati</taxon>
        <taxon>Pseudomonadota</taxon>
        <taxon>Gammaproteobacteria</taxon>
        <taxon>Aeromonadales</taxon>
        <taxon>Succinivibrionaceae</taxon>
        <taxon>Anaerobiospirillum</taxon>
    </lineage>
</organism>
<sequence>MKISKVFLGAWFLSLCSYANAQNTDVALDFDANGFVLLCTMLVLLMSVPGIGLFYGGLVRSKNILSTIEQSLAAFSLAIVLWFALGYSLSFGASDYLLGDFWGGLDKVFLYGVDSTAQTGSLSEYTFIIFQGAFCAISACLIVGATVERIKFSALLLVLSIWILLSYAPLAHQVWGGGFIDRVFHAYDFAGGTVVHINAAVAALVGAYCLGPRRDLGKTALVPHNLPLTYIGAGLLWIGWLGFNAGSALISDGVSSLAFFNTVLCPAAGALTWMVLEWCIFNRPSTLGTVSGVLSGLVAITPACAFVGPSGAIIIGMLASVCCLWGVHGFKKLTGLDDSLDVFGIHGIGAIVGALLTGVFCAPDLGGSGFKEGYESILGQIYGQFMSIVIAVLWSGVVSLCAFKIVHKLVGLRVETEDETMGLDLSSHGERGYNL</sequence>
<proteinExistence type="inferred from homology"/>
<feature type="transmembrane region" description="Helical" evidence="8">
    <location>
        <begin position="381"/>
        <end position="403"/>
    </location>
</feature>
<evidence type="ECO:0000256" key="9">
    <source>
        <dbReference type="SAM" id="SignalP"/>
    </source>
</evidence>
<dbReference type="AlphaFoldDB" id="A0A2X0VSS0"/>
<dbReference type="InterPro" id="IPR024041">
    <property type="entry name" value="NH4_transpt_AmtB-like_dom"/>
</dbReference>
<keyword evidence="5 8" id="KW-1133">Transmembrane helix</keyword>
<dbReference type="Pfam" id="PF00909">
    <property type="entry name" value="Ammonium_transp"/>
    <property type="match status" value="1"/>
</dbReference>
<comment type="similarity">
    <text evidence="2 8">Belongs to the ammonia transporter channel (TC 1.A.11.2) family.</text>
</comment>
<evidence type="ECO:0000256" key="2">
    <source>
        <dbReference type="ARBA" id="ARBA00005887"/>
    </source>
</evidence>
<evidence type="ECO:0000313" key="12">
    <source>
        <dbReference type="Proteomes" id="UP000250086"/>
    </source>
</evidence>
<reference evidence="11 12" key="1">
    <citation type="submission" date="2018-06" db="EMBL/GenBank/DDBJ databases">
        <authorList>
            <consortium name="Pathogen Informatics"/>
            <person name="Doyle S."/>
        </authorList>
    </citation>
    <scope>NUCLEOTIDE SEQUENCE [LARGE SCALE GENOMIC DNA]</scope>
    <source>
        <strain evidence="11 12">NCTC13093</strain>
    </source>
</reference>
<dbReference type="InterPro" id="IPR029020">
    <property type="entry name" value="Ammonium/urea_transptr"/>
</dbReference>
<keyword evidence="9" id="KW-0732">Signal</keyword>
<accession>A0A2X0VSS0</accession>
<feature type="transmembrane region" description="Helical" evidence="8">
    <location>
        <begin position="152"/>
        <end position="170"/>
    </location>
</feature>
<feature type="transmembrane region" description="Helical" evidence="8">
    <location>
        <begin position="342"/>
        <end position="361"/>
    </location>
</feature>
<keyword evidence="3 8" id="KW-0813">Transport</keyword>
<keyword evidence="7 8" id="KW-0924">Ammonia transport</keyword>
<feature type="transmembrane region" description="Helical" evidence="8">
    <location>
        <begin position="71"/>
        <end position="93"/>
    </location>
</feature>
<dbReference type="RefSeq" id="WP_258400075.1">
    <property type="nucleotide sequence ID" value="NZ_UAPV01000001.1"/>
</dbReference>
<evidence type="ECO:0000256" key="6">
    <source>
        <dbReference type="ARBA" id="ARBA00023136"/>
    </source>
</evidence>
<evidence type="ECO:0000313" key="11">
    <source>
        <dbReference type="EMBL" id="SPT70800.1"/>
    </source>
</evidence>
<dbReference type="InterPro" id="IPR001905">
    <property type="entry name" value="Ammonium_transpt"/>
</dbReference>
<keyword evidence="4 8" id="KW-0812">Transmembrane</keyword>
<dbReference type="EMBL" id="UAPV01000001">
    <property type="protein sequence ID" value="SPT70800.1"/>
    <property type="molecule type" value="Genomic_DNA"/>
</dbReference>
<feature type="transmembrane region" description="Helical" evidence="8">
    <location>
        <begin position="37"/>
        <end position="59"/>
    </location>
</feature>
<feature type="transmembrane region" description="Helical" evidence="8">
    <location>
        <begin position="256"/>
        <end position="276"/>
    </location>
</feature>
<feature type="transmembrane region" description="Helical" evidence="8">
    <location>
        <begin position="314"/>
        <end position="330"/>
    </location>
</feature>
<evidence type="ECO:0000256" key="4">
    <source>
        <dbReference type="ARBA" id="ARBA00022692"/>
    </source>
</evidence>
<evidence type="ECO:0000256" key="8">
    <source>
        <dbReference type="RuleBase" id="RU362002"/>
    </source>
</evidence>
<keyword evidence="6 8" id="KW-0472">Membrane</keyword>
<dbReference type="SUPFAM" id="SSF111352">
    <property type="entry name" value="Ammonium transporter"/>
    <property type="match status" value="1"/>
</dbReference>
<feature type="transmembrane region" description="Helical" evidence="8">
    <location>
        <begin position="230"/>
        <end position="250"/>
    </location>
</feature>
<feature type="transmembrane region" description="Helical" evidence="8">
    <location>
        <begin position="125"/>
        <end position="145"/>
    </location>
</feature>
<evidence type="ECO:0000256" key="1">
    <source>
        <dbReference type="ARBA" id="ARBA00004141"/>
    </source>
</evidence>
<feature type="chain" id="PRO_5016082775" description="Ammonium transporter" evidence="9">
    <location>
        <begin position="22"/>
        <end position="435"/>
    </location>
</feature>
<dbReference type="Gene3D" id="1.10.3430.10">
    <property type="entry name" value="Ammonium transporter AmtB like domains"/>
    <property type="match status" value="1"/>
</dbReference>
<dbReference type="GO" id="GO:0005886">
    <property type="term" value="C:plasma membrane"/>
    <property type="evidence" value="ECO:0007669"/>
    <property type="project" value="UniProtKB-SubCell"/>
</dbReference>
<feature type="domain" description="Ammonium transporter AmtB-like" evidence="10">
    <location>
        <begin position="35"/>
        <end position="433"/>
    </location>
</feature>
<evidence type="ECO:0000259" key="10">
    <source>
        <dbReference type="Pfam" id="PF00909"/>
    </source>
</evidence>
<dbReference type="PANTHER" id="PTHR43029">
    <property type="entry name" value="AMMONIUM TRANSPORTER MEP2"/>
    <property type="match status" value="1"/>
</dbReference>
<evidence type="ECO:0000256" key="5">
    <source>
        <dbReference type="ARBA" id="ARBA00022989"/>
    </source>
</evidence>
<comment type="subcellular location">
    <subcellularLocation>
        <location evidence="8">Cell membrane</location>
        <topology evidence="8">Multi-pass membrane protein</topology>
    </subcellularLocation>
    <subcellularLocation>
        <location evidence="1">Membrane</location>
        <topology evidence="1">Multi-pass membrane protein</topology>
    </subcellularLocation>
</comment>
<dbReference type="GO" id="GO:0008519">
    <property type="term" value="F:ammonium channel activity"/>
    <property type="evidence" value="ECO:0007669"/>
    <property type="project" value="InterPro"/>
</dbReference>
<feature type="transmembrane region" description="Helical" evidence="8">
    <location>
        <begin position="288"/>
        <end position="308"/>
    </location>
</feature>
<feature type="signal peptide" evidence="9">
    <location>
        <begin position="1"/>
        <end position="21"/>
    </location>
</feature>
<dbReference type="PANTHER" id="PTHR43029:SF10">
    <property type="entry name" value="AMMONIUM TRANSPORTER MEP2"/>
    <property type="match status" value="1"/>
</dbReference>
<evidence type="ECO:0000256" key="7">
    <source>
        <dbReference type="ARBA" id="ARBA00023177"/>
    </source>
</evidence>
<keyword evidence="12" id="KW-1185">Reference proteome</keyword>
<dbReference type="Proteomes" id="UP000250086">
    <property type="component" value="Unassembled WGS sequence"/>
</dbReference>
<protein>
    <recommendedName>
        <fullName evidence="8">Ammonium transporter</fullName>
    </recommendedName>
</protein>
<gene>
    <name evidence="11" type="primary">amtB</name>
    <name evidence="11" type="ORF">NCTC13093_02224</name>
</gene>
<name>A0A2X0VSS0_9GAMM</name>